<proteinExistence type="predicted"/>
<reference evidence="1 2" key="1">
    <citation type="submission" date="2018-04" db="EMBL/GenBank/DDBJ databases">
        <title>Characteristic and Complete Genome Sequencing of A Novel Member of Infective Endocarditis Causative Bacteria: Bergeyella cardium QL-PH.</title>
        <authorList>
            <person name="Pan H."/>
            <person name="Sun E."/>
            <person name="Zhang Y."/>
        </authorList>
    </citation>
    <scope>NUCLEOTIDE SEQUENCE [LARGE SCALE GENOMIC DNA]</scope>
    <source>
        <strain evidence="1 2">HPQL</strain>
    </source>
</reference>
<keyword evidence="2" id="KW-1185">Reference proteome</keyword>
<protein>
    <submittedName>
        <fullName evidence="1">Uncharacterized protein</fullName>
    </submittedName>
</protein>
<organism evidence="1 2">
    <name type="scientific">Bergeyella cardium</name>
    <dbReference type="NCBI Taxonomy" id="1585976"/>
    <lineage>
        <taxon>Bacteria</taxon>
        <taxon>Pseudomonadati</taxon>
        <taxon>Bacteroidota</taxon>
        <taxon>Flavobacteriia</taxon>
        <taxon>Flavobacteriales</taxon>
        <taxon>Weeksellaceae</taxon>
        <taxon>Bergeyella</taxon>
    </lineage>
</organism>
<dbReference type="KEGG" id="bcad:DBX24_07530"/>
<dbReference type="OrthoDB" id="6225685at2"/>
<accession>A0A6P1QYF3</accession>
<name>A0A6P1QYF3_9FLAO</name>
<evidence type="ECO:0000313" key="1">
    <source>
        <dbReference type="EMBL" id="QHN65740.1"/>
    </source>
</evidence>
<sequence>MITGFIQEGKIDLKNIGASIIGSFVGNRIPGWKRIKGKGFGGWIKNSVGEVLHSSLKYGITGAISGGFNSLFRGENVWKGMKQGFENGVYNGAGQAVFMVGVFGATYKPTDEQLKYVKKMSEKYGVDYKNVKWRKGGLYQLL</sequence>
<gene>
    <name evidence="1" type="ORF">DBX24_07530</name>
</gene>
<dbReference type="RefSeq" id="WP_160224464.1">
    <property type="nucleotide sequence ID" value="NZ_CP029149.1"/>
</dbReference>
<evidence type="ECO:0000313" key="2">
    <source>
        <dbReference type="Proteomes" id="UP000464318"/>
    </source>
</evidence>
<dbReference type="EMBL" id="CP029149">
    <property type="protein sequence ID" value="QHN65740.1"/>
    <property type="molecule type" value="Genomic_DNA"/>
</dbReference>
<dbReference type="Proteomes" id="UP000464318">
    <property type="component" value="Chromosome"/>
</dbReference>
<dbReference type="AlphaFoldDB" id="A0A6P1QYF3"/>